<gene>
    <name evidence="2" type="ORF">SAMN05421837_101181</name>
</gene>
<dbReference type="STRING" id="218821.SAMN05421837_101181"/>
<accession>A0A1H5Q240</accession>
<feature type="region of interest" description="Disordered" evidence="1">
    <location>
        <begin position="100"/>
        <end position="123"/>
    </location>
</feature>
<dbReference type="Gene3D" id="1.20.120.450">
    <property type="entry name" value="dinb family like domain"/>
    <property type="match status" value="1"/>
</dbReference>
<dbReference type="InterPro" id="IPR034660">
    <property type="entry name" value="DinB/YfiT-like"/>
</dbReference>
<dbReference type="Proteomes" id="UP000198878">
    <property type="component" value="Unassembled WGS sequence"/>
</dbReference>
<dbReference type="RefSeq" id="WP_208608098.1">
    <property type="nucleotide sequence ID" value="NZ_FNUJ01000001.1"/>
</dbReference>
<evidence type="ECO:0000313" key="2">
    <source>
        <dbReference type="EMBL" id="SEF19984.1"/>
    </source>
</evidence>
<dbReference type="EMBL" id="FNUJ01000001">
    <property type="protein sequence ID" value="SEF19984.1"/>
    <property type="molecule type" value="Genomic_DNA"/>
</dbReference>
<keyword evidence="3" id="KW-1185">Reference proteome</keyword>
<evidence type="ECO:0000313" key="3">
    <source>
        <dbReference type="Proteomes" id="UP000198878"/>
    </source>
</evidence>
<evidence type="ECO:0000256" key="1">
    <source>
        <dbReference type="SAM" id="MobiDB-lite"/>
    </source>
</evidence>
<proteinExistence type="predicted"/>
<dbReference type="InterPro" id="IPR007061">
    <property type="entry name" value="MST-like"/>
</dbReference>
<protein>
    <recommendedName>
        <fullName evidence="4">DinB superfamily protein</fullName>
    </recommendedName>
</protein>
<dbReference type="Pfam" id="PF04978">
    <property type="entry name" value="MST"/>
    <property type="match status" value="1"/>
</dbReference>
<organism evidence="2 3">
    <name type="scientific">Amycolatopsis pretoriensis</name>
    <dbReference type="NCBI Taxonomy" id="218821"/>
    <lineage>
        <taxon>Bacteria</taxon>
        <taxon>Bacillati</taxon>
        <taxon>Actinomycetota</taxon>
        <taxon>Actinomycetes</taxon>
        <taxon>Pseudonocardiales</taxon>
        <taxon>Pseudonocardiaceae</taxon>
        <taxon>Amycolatopsis</taxon>
    </lineage>
</organism>
<dbReference type="AlphaFoldDB" id="A0A1H5Q240"/>
<name>A0A1H5Q240_9PSEU</name>
<dbReference type="SUPFAM" id="SSF109854">
    <property type="entry name" value="DinB/YfiT-like putative metalloenzymes"/>
    <property type="match status" value="1"/>
</dbReference>
<sequence length="151" mass="16378">MRISEDDYLWFAGRALDGMTAILADLGDERANRRPPLPGANTPYAIVTHCLGVLEFWIGALVAGRAVERDRDAEFTASGPVAGLVSRVEAAKEQLRADLAVSEPTKPLRAPAPPKYADTPAGRTQGGALQHVFEELAQHHGQLELTRDILR</sequence>
<evidence type="ECO:0008006" key="4">
    <source>
        <dbReference type="Google" id="ProtNLM"/>
    </source>
</evidence>
<reference evidence="3" key="1">
    <citation type="submission" date="2016-10" db="EMBL/GenBank/DDBJ databases">
        <authorList>
            <person name="Varghese N."/>
            <person name="Submissions S."/>
        </authorList>
    </citation>
    <scope>NUCLEOTIDE SEQUENCE [LARGE SCALE GENOMIC DNA]</scope>
    <source>
        <strain evidence="3">DSM 44654</strain>
    </source>
</reference>